<feature type="transmembrane region" description="Helical" evidence="1">
    <location>
        <begin position="97"/>
        <end position="121"/>
    </location>
</feature>
<evidence type="ECO:0000313" key="2">
    <source>
        <dbReference type="EMBL" id="KAG5666775.1"/>
    </source>
</evidence>
<sequence>MFKVKSFLKIFELETGAIFIIWCCIIFHWILLFMPVFILPVFILFIANDKYFTHLHLSETPVSIMVFFYLFASFCLLVQYFYARALKSVYERDPQKLIYAITHQQWTLLPCFIYILLTLNFEHSKLITIFVIVYIFITLYSLTIFQSLKSKFNVEKKIQNLKTKQNLMEI</sequence>
<organism evidence="2 3">
    <name type="scientific">Polypedilum vanderplanki</name>
    <name type="common">Sleeping chironomid midge</name>
    <dbReference type="NCBI Taxonomy" id="319348"/>
    <lineage>
        <taxon>Eukaryota</taxon>
        <taxon>Metazoa</taxon>
        <taxon>Ecdysozoa</taxon>
        <taxon>Arthropoda</taxon>
        <taxon>Hexapoda</taxon>
        <taxon>Insecta</taxon>
        <taxon>Pterygota</taxon>
        <taxon>Neoptera</taxon>
        <taxon>Endopterygota</taxon>
        <taxon>Diptera</taxon>
        <taxon>Nematocera</taxon>
        <taxon>Chironomoidea</taxon>
        <taxon>Chironomidae</taxon>
        <taxon>Chironominae</taxon>
        <taxon>Polypedilum</taxon>
        <taxon>Polypedilum</taxon>
    </lineage>
</organism>
<feature type="transmembrane region" description="Helical" evidence="1">
    <location>
        <begin position="127"/>
        <end position="148"/>
    </location>
</feature>
<dbReference type="EMBL" id="JADBJN010000004">
    <property type="protein sequence ID" value="KAG5666775.1"/>
    <property type="molecule type" value="Genomic_DNA"/>
</dbReference>
<keyword evidence="3" id="KW-1185">Reference proteome</keyword>
<keyword evidence="1" id="KW-0472">Membrane</keyword>
<dbReference type="Proteomes" id="UP001107558">
    <property type="component" value="Chromosome 4"/>
</dbReference>
<keyword evidence="1" id="KW-0812">Transmembrane</keyword>
<evidence type="ECO:0000313" key="3">
    <source>
        <dbReference type="Proteomes" id="UP001107558"/>
    </source>
</evidence>
<feature type="transmembrane region" description="Helical" evidence="1">
    <location>
        <begin position="66"/>
        <end position="85"/>
    </location>
</feature>
<proteinExistence type="predicted"/>
<dbReference type="AlphaFoldDB" id="A0A9J6BAR3"/>
<keyword evidence="1" id="KW-1133">Transmembrane helix</keyword>
<reference evidence="2" key="1">
    <citation type="submission" date="2021-03" db="EMBL/GenBank/DDBJ databases">
        <title>Chromosome level genome of the anhydrobiotic midge Polypedilum vanderplanki.</title>
        <authorList>
            <person name="Yoshida Y."/>
            <person name="Kikawada T."/>
            <person name="Gusev O."/>
        </authorList>
    </citation>
    <scope>NUCLEOTIDE SEQUENCE</scope>
    <source>
        <strain evidence="2">NIAS01</strain>
        <tissue evidence="2">Whole body or cell culture</tissue>
    </source>
</reference>
<comment type="caution">
    <text evidence="2">The sequence shown here is derived from an EMBL/GenBank/DDBJ whole genome shotgun (WGS) entry which is preliminary data.</text>
</comment>
<feature type="transmembrane region" description="Helical" evidence="1">
    <location>
        <begin position="20"/>
        <end position="46"/>
    </location>
</feature>
<accession>A0A9J6BAR3</accession>
<protein>
    <submittedName>
        <fullName evidence="2">Uncharacterized protein</fullName>
    </submittedName>
</protein>
<name>A0A9J6BAR3_POLVA</name>
<gene>
    <name evidence="2" type="ORF">PVAND_014785</name>
</gene>
<evidence type="ECO:0000256" key="1">
    <source>
        <dbReference type="SAM" id="Phobius"/>
    </source>
</evidence>